<evidence type="ECO:0000313" key="1">
    <source>
        <dbReference type="EMBL" id="KAK0493310.1"/>
    </source>
</evidence>
<organism evidence="1 2">
    <name type="scientific">Armillaria luteobubalina</name>
    <dbReference type="NCBI Taxonomy" id="153913"/>
    <lineage>
        <taxon>Eukaryota</taxon>
        <taxon>Fungi</taxon>
        <taxon>Dikarya</taxon>
        <taxon>Basidiomycota</taxon>
        <taxon>Agaricomycotina</taxon>
        <taxon>Agaricomycetes</taxon>
        <taxon>Agaricomycetidae</taxon>
        <taxon>Agaricales</taxon>
        <taxon>Marasmiineae</taxon>
        <taxon>Physalacriaceae</taxon>
        <taxon>Armillaria</taxon>
    </lineage>
</organism>
<dbReference type="AlphaFoldDB" id="A0AA39Q0C3"/>
<proteinExistence type="predicted"/>
<gene>
    <name evidence="1" type="ORF">EDD18DRAFT_1108100</name>
</gene>
<dbReference type="EMBL" id="JAUEPU010000025">
    <property type="protein sequence ID" value="KAK0493310.1"/>
    <property type="molecule type" value="Genomic_DNA"/>
</dbReference>
<accession>A0AA39Q0C3</accession>
<protein>
    <submittedName>
        <fullName evidence="1">Uncharacterized protein</fullName>
    </submittedName>
</protein>
<reference evidence="1" key="1">
    <citation type="submission" date="2023-06" db="EMBL/GenBank/DDBJ databases">
        <authorList>
            <consortium name="Lawrence Berkeley National Laboratory"/>
            <person name="Ahrendt S."/>
            <person name="Sahu N."/>
            <person name="Indic B."/>
            <person name="Wong-Bajracharya J."/>
            <person name="Merenyi Z."/>
            <person name="Ke H.-M."/>
            <person name="Monk M."/>
            <person name="Kocsube S."/>
            <person name="Drula E."/>
            <person name="Lipzen A."/>
            <person name="Balint B."/>
            <person name="Henrissat B."/>
            <person name="Andreopoulos B."/>
            <person name="Martin F.M."/>
            <person name="Harder C.B."/>
            <person name="Rigling D."/>
            <person name="Ford K.L."/>
            <person name="Foster G.D."/>
            <person name="Pangilinan J."/>
            <person name="Papanicolaou A."/>
            <person name="Barry K."/>
            <person name="LaButti K."/>
            <person name="Viragh M."/>
            <person name="Koriabine M."/>
            <person name="Yan M."/>
            <person name="Riley R."/>
            <person name="Champramary S."/>
            <person name="Plett K.L."/>
            <person name="Tsai I.J."/>
            <person name="Slot J."/>
            <person name="Sipos G."/>
            <person name="Plett J."/>
            <person name="Nagy L.G."/>
            <person name="Grigoriev I.V."/>
        </authorList>
    </citation>
    <scope>NUCLEOTIDE SEQUENCE</scope>
    <source>
        <strain evidence="1">HWK02</strain>
    </source>
</reference>
<keyword evidence="2" id="KW-1185">Reference proteome</keyword>
<dbReference type="Proteomes" id="UP001175228">
    <property type="component" value="Unassembled WGS sequence"/>
</dbReference>
<name>A0AA39Q0C3_9AGAR</name>
<sequence>MHQYKVVTSSWAEEANLFLSRPSLIQLLLTTTFDARLQRLPIWISSNSGVPKDIVGAGYTTMVAFAKFTLQIGTIKETNLAYILEVDSGFRPRWEDNSFFLTSPKTHATVRIQAICSPLRSPSPPVTQPVVRKIEDLFTLNNTSSDTADDYSGLPDLIEVEDSDDEDDKEEDYYADNEADFLEDIAHPPEPTTSTTRRPCKLGQFAKKLKDTVTTKFPRLFQKKVGYPPSRRWVHHIDTGNAQPV</sequence>
<evidence type="ECO:0000313" key="2">
    <source>
        <dbReference type="Proteomes" id="UP001175228"/>
    </source>
</evidence>
<comment type="caution">
    <text evidence="1">The sequence shown here is derived from an EMBL/GenBank/DDBJ whole genome shotgun (WGS) entry which is preliminary data.</text>
</comment>